<gene>
    <name evidence="2" type="ORF">BT63DRAFT_426754</name>
</gene>
<evidence type="ECO:0000256" key="1">
    <source>
        <dbReference type="SAM" id="MobiDB-lite"/>
    </source>
</evidence>
<dbReference type="AlphaFoldDB" id="A0A6A6U6M2"/>
<evidence type="ECO:0000313" key="2">
    <source>
        <dbReference type="EMBL" id="KAF2667905.1"/>
    </source>
</evidence>
<name>A0A6A6U6M2_9PEZI</name>
<dbReference type="EMBL" id="MU004237">
    <property type="protein sequence ID" value="KAF2667905.1"/>
    <property type="molecule type" value="Genomic_DNA"/>
</dbReference>
<evidence type="ECO:0000313" key="3">
    <source>
        <dbReference type="Proteomes" id="UP000799302"/>
    </source>
</evidence>
<dbReference type="Proteomes" id="UP000799302">
    <property type="component" value="Unassembled WGS sequence"/>
</dbReference>
<feature type="compositionally biased region" description="Polar residues" evidence="1">
    <location>
        <begin position="15"/>
        <end position="33"/>
    </location>
</feature>
<keyword evidence="3" id="KW-1185">Reference proteome</keyword>
<feature type="compositionally biased region" description="Basic residues" evidence="1">
    <location>
        <begin position="1"/>
        <end position="11"/>
    </location>
</feature>
<proteinExistence type="predicted"/>
<sequence length="288" mass="32429">MPLSAIRRRAPRVSEATQADTNNVESETTNMGSDNEAKSHANITSSSQHVPISTMATQLPSEALSNPPETVSLCFYDAAMKRKEKAITEEQYLQAIAAHCSGVRHGKNRLCNSDSSDFLISEDKYNNFLNRRHHFAKNVRGEDPFASSVAQFIMDYIEEKDNPVHDIQPILEVLRAFRADDYVAFTAGLCRMDETYYKDDERPAGAPRLSFGLCFSLATVAIVQRKVGVLKAILQCTRNVCDGDFDQEYRLLMEKPDTNREILRVINEAGYKGLWPPGYKPTIVDLIW</sequence>
<feature type="region of interest" description="Disordered" evidence="1">
    <location>
        <begin position="1"/>
        <end position="48"/>
    </location>
</feature>
<reference evidence="2" key="1">
    <citation type="journal article" date="2020" name="Stud. Mycol.">
        <title>101 Dothideomycetes genomes: a test case for predicting lifestyles and emergence of pathogens.</title>
        <authorList>
            <person name="Haridas S."/>
            <person name="Albert R."/>
            <person name="Binder M."/>
            <person name="Bloem J."/>
            <person name="Labutti K."/>
            <person name="Salamov A."/>
            <person name="Andreopoulos B."/>
            <person name="Baker S."/>
            <person name="Barry K."/>
            <person name="Bills G."/>
            <person name="Bluhm B."/>
            <person name="Cannon C."/>
            <person name="Castanera R."/>
            <person name="Culley D."/>
            <person name="Daum C."/>
            <person name="Ezra D."/>
            <person name="Gonzalez J."/>
            <person name="Henrissat B."/>
            <person name="Kuo A."/>
            <person name="Liang C."/>
            <person name="Lipzen A."/>
            <person name="Lutzoni F."/>
            <person name="Magnuson J."/>
            <person name="Mondo S."/>
            <person name="Nolan M."/>
            <person name="Ohm R."/>
            <person name="Pangilinan J."/>
            <person name="Park H.-J."/>
            <person name="Ramirez L."/>
            <person name="Alfaro M."/>
            <person name="Sun H."/>
            <person name="Tritt A."/>
            <person name="Yoshinaga Y."/>
            <person name="Zwiers L.-H."/>
            <person name="Turgeon B."/>
            <person name="Goodwin S."/>
            <person name="Spatafora J."/>
            <person name="Crous P."/>
            <person name="Grigoriev I."/>
        </authorList>
    </citation>
    <scope>NUCLEOTIDE SEQUENCE</scope>
    <source>
        <strain evidence="2">CBS 115976</strain>
    </source>
</reference>
<accession>A0A6A6U6M2</accession>
<protein>
    <submittedName>
        <fullName evidence="2">Uncharacterized protein</fullName>
    </submittedName>
</protein>
<organism evidence="2 3">
    <name type="scientific">Microthyrium microscopicum</name>
    <dbReference type="NCBI Taxonomy" id="703497"/>
    <lineage>
        <taxon>Eukaryota</taxon>
        <taxon>Fungi</taxon>
        <taxon>Dikarya</taxon>
        <taxon>Ascomycota</taxon>
        <taxon>Pezizomycotina</taxon>
        <taxon>Dothideomycetes</taxon>
        <taxon>Dothideomycetes incertae sedis</taxon>
        <taxon>Microthyriales</taxon>
        <taxon>Microthyriaceae</taxon>
        <taxon>Microthyrium</taxon>
    </lineage>
</organism>